<dbReference type="PANTHER" id="PTHR22842:SF3">
    <property type="entry name" value="WD REPEAT DOMAIN-CONTAINING PROTEIN 83"/>
    <property type="match status" value="1"/>
</dbReference>
<dbReference type="Pfam" id="PF00400">
    <property type="entry name" value="WD40"/>
    <property type="match status" value="3"/>
</dbReference>
<dbReference type="Proteomes" id="UP001158576">
    <property type="component" value="Chromosome 2"/>
</dbReference>
<dbReference type="PRINTS" id="PR00320">
    <property type="entry name" value="GPROTEINBRPT"/>
</dbReference>
<dbReference type="CDD" id="cd00200">
    <property type="entry name" value="WD40"/>
    <property type="match status" value="1"/>
</dbReference>
<evidence type="ECO:0000313" key="10">
    <source>
        <dbReference type="Proteomes" id="UP001158576"/>
    </source>
</evidence>
<dbReference type="InterPro" id="IPR015943">
    <property type="entry name" value="WD40/YVTN_repeat-like_dom_sf"/>
</dbReference>
<evidence type="ECO:0000256" key="4">
    <source>
        <dbReference type="ARBA" id="ARBA00022737"/>
    </source>
</evidence>
<sequence>MFRKKGAGDWKLSVEHAEKVPSLPIIGHALRNDLQTGPSNRPSIFAQEQAVESREWDSKQRSVLAVRWNADGNYCLSCGKDSTIKLWNPFKSMCVALFSGHGRDVTDVDCAGDSEHFVSSSFDKQVLLWDVPNTAIVRRFRGHAGRVNCVKLNEEGTVAVSGSVDGTARIWDLRSRSYEPIQVLAEPSDTITSVQISKTEIAVGSADGFVYRYDIVAGKLRRDYVASEVCSFMLADGCLLVQSQDGNLRLLDANGGSLLGTFAGHTVTEYRADCQMTLSKVYATCESGNVICWDLVSQKTVGRIPVREGMPLSGFDIYKNGLVAAAGQKIFLRPILA</sequence>
<feature type="repeat" description="WD" evidence="8">
    <location>
        <begin position="98"/>
        <end position="139"/>
    </location>
</feature>
<accession>A0ABN7TB87</accession>
<evidence type="ECO:0000256" key="8">
    <source>
        <dbReference type="PROSITE-ProRule" id="PRU00221"/>
    </source>
</evidence>
<evidence type="ECO:0000313" key="9">
    <source>
        <dbReference type="EMBL" id="CAG5113472.1"/>
    </source>
</evidence>
<dbReference type="PANTHER" id="PTHR22842">
    <property type="entry name" value="WD40 REPEAT PROTEIN"/>
    <property type="match status" value="1"/>
</dbReference>
<evidence type="ECO:0000256" key="7">
    <source>
        <dbReference type="ARBA" id="ARBA00042222"/>
    </source>
</evidence>
<dbReference type="Gene3D" id="2.130.10.10">
    <property type="entry name" value="YVTN repeat-like/Quinoprotein amine dehydrogenase"/>
    <property type="match status" value="1"/>
</dbReference>
<evidence type="ECO:0000256" key="2">
    <source>
        <dbReference type="ARBA" id="ARBA00022490"/>
    </source>
</evidence>
<reference evidence="9 10" key="1">
    <citation type="submission" date="2021-04" db="EMBL/GenBank/DDBJ databases">
        <authorList>
            <person name="Bliznina A."/>
        </authorList>
    </citation>
    <scope>NUCLEOTIDE SEQUENCE [LARGE SCALE GENOMIC DNA]</scope>
</reference>
<dbReference type="InterPro" id="IPR051980">
    <property type="entry name" value="WD_repeat_MORG1"/>
</dbReference>
<dbReference type="InterPro" id="IPR020472">
    <property type="entry name" value="WD40_PAC1"/>
</dbReference>
<dbReference type="EMBL" id="OU015567">
    <property type="protein sequence ID" value="CAG5113472.1"/>
    <property type="molecule type" value="Genomic_DNA"/>
</dbReference>
<organism evidence="9 10">
    <name type="scientific">Oikopleura dioica</name>
    <name type="common">Tunicate</name>
    <dbReference type="NCBI Taxonomy" id="34765"/>
    <lineage>
        <taxon>Eukaryota</taxon>
        <taxon>Metazoa</taxon>
        <taxon>Chordata</taxon>
        <taxon>Tunicata</taxon>
        <taxon>Appendicularia</taxon>
        <taxon>Copelata</taxon>
        <taxon>Oikopleuridae</taxon>
        <taxon>Oikopleura</taxon>
    </lineage>
</organism>
<dbReference type="PROSITE" id="PS50082">
    <property type="entry name" value="WD_REPEATS_2"/>
    <property type="match status" value="3"/>
</dbReference>
<keyword evidence="4" id="KW-0677">Repeat</keyword>
<dbReference type="SMART" id="SM00320">
    <property type="entry name" value="WD40"/>
    <property type="match status" value="5"/>
</dbReference>
<keyword evidence="10" id="KW-1185">Reference proteome</keyword>
<dbReference type="SUPFAM" id="SSF50978">
    <property type="entry name" value="WD40 repeat-like"/>
    <property type="match status" value="1"/>
</dbReference>
<comment type="subcellular location">
    <subcellularLocation>
        <location evidence="1">Cytoplasm</location>
    </subcellularLocation>
</comment>
<proteinExistence type="inferred from homology"/>
<feature type="repeat" description="WD" evidence="8">
    <location>
        <begin position="56"/>
        <end position="88"/>
    </location>
</feature>
<dbReference type="InterPro" id="IPR019775">
    <property type="entry name" value="WD40_repeat_CS"/>
</dbReference>
<evidence type="ECO:0000256" key="1">
    <source>
        <dbReference type="ARBA" id="ARBA00004496"/>
    </source>
</evidence>
<protein>
    <recommendedName>
        <fullName evidence="6">WD repeat domain-containing protein 83</fullName>
    </recommendedName>
    <alternativeName>
        <fullName evidence="7">Mitogen-activated protein kinase organizer 1</fullName>
    </alternativeName>
</protein>
<dbReference type="PROSITE" id="PS00678">
    <property type="entry name" value="WD_REPEATS_1"/>
    <property type="match status" value="1"/>
</dbReference>
<evidence type="ECO:0000256" key="3">
    <source>
        <dbReference type="ARBA" id="ARBA00022574"/>
    </source>
</evidence>
<dbReference type="PROSITE" id="PS50294">
    <property type="entry name" value="WD_REPEATS_REGION"/>
    <property type="match status" value="3"/>
</dbReference>
<dbReference type="InterPro" id="IPR036322">
    <property type="entry name" value="WD40_repeat_dom_sf"/>
</dbReference>
<feature type="repeat" description="WD" evidence="8">
    <location>
        <begin position="140"/>
        <end position="175"/>
    </location>
</feature>
<comment type="similarity">
    <text evidence="5">Belongs to the WD repeat MORG1 family.</text>
</comment>
<name>A0ABN7TB87_OIKDI</name>
<gene>
    <name evidence="9" type="ORF">OKIOD_LOCUS16344</name>
</gene>
<keyword evidence="3 8" id="KW-0853">WD repeat</keyword>
<evidence type="ECO:0000256" key="5">
    <source>
        <dbReference type="ARBA" id="ARBA00038145"/>
    </source>
</evidence>
<keyword evidence="2" id="KW-0963">Cytoplasm</keyword>
<dbReference type="InterPro" id="IPR001680">
    <property type="entry name" value="WD40_rpt"/>
</dbReference>
<evidence type="ECO:0000256" key="6">
    <source>
        <dbReference type="ARBA" id="ARBA00040453"/>
    </source>
</evidence>